<feature type="domain" description="Mixed lineage kinase" evidence="1">
    <location>
        <begin position="2"/>
        <end position="114"/>
    </location>
</feature>
<dbReference type="GO" id="GO:0007166">
    <property type="term" value="P:cell surface receptor signaling pathway"/>
    <property type="evidence" value="ECO:0007669"/>
    <property type="project" value="InterPro"/>
</dbReference>
<dbReference type="Gene3D" id="1.20.930.20">
    <property type="entry name" value="Adaptor protein Cbl, N-terminal domain"/>
    <property type="match status" value="1"/>
</dbReference>
<organism evidence="2 3">
    <name type="scientific">Rhizoctonia solani</name>
    <dbReference type="NCBI Taxonomy" id="456999"/>
    <lineage>
        <taxon>Eukaryota</taxon>
        <taxon>Fungi</taxon>
        <taxon>Dikarya</taxon>
        <taxon>Basidiomycota</taxon>
        <taxon>Agaricomycotina</taxon>
        <taxon>Agaricomycetes</taxon>
        <taxon>Cantharellales</taxon>
        <taxon>Ceratobasidiaceae</taxon>
        <taxon>Rhizoctonia</taxon>
    </lineage>
</organism>
<name>A0A8H3B508_9AGAM</name>
<sequence length="117" mass="13593">MQIIYAAYRDVKSNRENCVALVHRAEIVVEELKLLVTRHLQEEEMIAGRVDALLLAFETTAQVIRRIGHKNWLRALLDADRDAIQVEHCHRCLTDLMFLFNVRLEVSHPTSFTSIPR</sequence>
<accession>A0A8H3B508</accession>
<dbReference type="Pfam" id="PF22215">
    <property type="entry name" value="MLKL_N"/>
    <property type="match status" value="1"/>
</dbReference>
<dbReference type="InterPro" id="IPR036537">
    <property type="entry name" value="Adaptor_Cbl_N_dom_sf"/>
</dbReference>
<gene>
    <name evidence="2" type="ORF">RDB_LOCUS83026</name>
</gene>
<dbReference type="EMBL" id="CAJMWT010002593">
    <property type="protein sequence ID" value="CAE6447876.1"/>
    <property type="molecule type" value="Genomic_DNA"/>
</dbReference>
<protein>
    <recommendedName>
        <fullName evidence="1">Mixed lineage kinase domain-containing protein</fullName>
    </recommendedName>
</protein>
<dbReference type="AlphaFoldDB" id="A0A8H3B508"/>
<comment type="caution">
    <text evidence="2">The sequence shown here is derived from an EMBL/GenBank/DDBJ whole genome shotgun (WGS) entry which is preliminary data.</text>
</comment>
<evidence type="ECO:0000313" key="2">
    <source>
        <dbReference type="EMBL" id="CAE6447876.1"/>
    </source>
</evidence>
<dbReference type="CDD" id="cd21037">
    <property type="entry name" value="MLKL_NTD"/>
    <property type="match status" value="1"/>
</dbReference>
<dbReference type="Proteomes" id="UP000663843">
    <property type="component" value="Unassembled WGS sequence"/>
</dbReference>
<proteinExistence type="predicted"/>
<evidence type="ECO:0000259" key="1">
    <source>
        <dbReference type="Pfam" id="PF22215"/>
    </source>
</evidence>
<dbReference type="InterPro" id="IPR059179">
    <property type="entry name" value="MLKL-like_MCAfunc"/>
</dbReference>
<reference evidence="2" key="1">
    <citation type="submission" date="2021-01" db="EMBL/GenBank/DDBJ databases">
        <authorList>
            <person name="Kaushik A."/>
        </authorList>
    </citation>
    <scope>NUCLEOTIDE SEQUENCE</scope>
    <source>
        <strain evidence="2">AG2-2IIIB</strain>
    </source>
</reference>
<dbReference type="InterPro" id="IPR054000">
    <property type="entry name" value="MLKL_N"/>
</dbReference>
<evidence type="ECO:0000313" key="3">
    <source>
        <dbReference type="Proteomes" id="UP000663843"/>
    </source>
</evidence>